<name>A0ABS6XQY1_9FLAO</name>
<comment type="caution">
    <text evidence="5">The sequence shown here is derived from an EMBL/GenBank/DDBJ whole genome shotgun (WGS) entry which is preliminary data.</text>
</comment>
<keyword evidence="1" id="KW-0802">TPR repeat</keyword>
<keyword evidence="6" id="KW-1185">Reference proteome</keyword>
<feature type="transmembrane region" description="Helical" evidence="2">
    <location>
        <begin position="129"/>
        <end position="149"/>
    </location>
</feature>
<feature type="repeat" description="TPR" evidence="1">
    <location>
        <begin position="54"/>
        <end position="87"/>
    </location>
</feature>
<evidence type="ECO:0000256" key="1">
    <source>
        <dbReference type="PROSITE-ProRule" id="PRU00339"/>
    </source>
</evidence>
<dbReference type="EMBL" id="JAHWYN010000001">
    <property type="protein sequence ID" value="MBW4359019.1"/>
    <property type="molecule type" value="Genomic_DNA"/>
</dbReference>
<keyword evidence="2" id="KW-0472">Membrane</keyword>
<reference evidence="5 6" key="1">
    <citation type="submission" date="2021-07" db="EMBL/GenBank/DDBJ databases">
        <title>Flavobacterium sp. nov. isolated from sediment on the Taihu Lake.</title>
        <authorList>
            <person name="Qu J.-H."/>
        </authorList>
    </citation>
    <scope>NUCLEOTIDE SEQUENCE [LARGE SCALE GENOMIC DNA]</scope>
    <source>
        <strain evidence="5 6">NAS39</strain>
    </source>
</reference>
<evidence type="ECO:0000256" key="2">
    <source>
        <dbReference type="SAM" id="Phobius"/>
    </source>
</evidence>
<keyword evidence="2" id="KW-0812">Transmembrane</keyword>
<dbReference type="PROSITE" id="PS51781">
    <property type="entry name" value="SH3B"/>
    <property type="match status" value="1"/>
</dbReference>
<protein>
    <submittedName>
        <fullName evidence="5">Tetratricopeptide repeat protein</fullName>
    </submittedName>
</protein>
<dbReference type="Pfam" id="PF08239">
    <property type="entry name" value="SH3_3"/>
    <property type="match status" value="1"/>
</dbReference>
<proteinExistence type="predicted"/>
<feature type="transmembrane region" description="Helical" evidence="2">
    <location>
        <begin position="158"/>
        <end position="179"/>
    </location>
</feature>
<dbReference type="RefSeq" id="WP_219315562.1">
    <property type="nucleotide sequence ID" value="NZ_JAHWYN010000001.1"/>
</dbReference>
<evidence type="ECO:0000256" key="3">
    <source>
        <dbReference type="SAM" id="SignalP"/>
    </source>
</evidence>
<evidence type="ECO:0000259" key="4">
    <source>
        <dbReference type="PROSITE" id="PS51781"/>
    </source>
</evidence>
<feature type="chain" id="PRO_5047173450" evidence="3">
    <location>
        <begin position="21"/>
        <end position="251"/>
    </location>
</feature>
<sequence length="251" mass="28764">MKNISYILLLLLFISQVFFAQTGFEKGNNLYQNGKYEAAAKEYESVLATNKESAELYFNLGNCYYKLQETASAIYYYEKALVLDPSDKDVLNNIKFAQKHTIDEIKVVPKVGFAKLLRDFTGIYPFDTWAWITIAFAMLFLLFFMGYYFSQTALVKRIFFLGMFVILLLVVMSISAAFFEKSHFDNERPAIVFAESTDVRSEPQKASSAIFVLHEGTKVYVEETIGSWKKIQLTDGTEGWIDSNSIKEVKD</sequence>
<dbReference type="InterPro" id="IPR019734">
    <property type="entry name" value="TPR_rpt"/>
</dbReference>
<gene>
    <name evidence="5" type="ORF">KZH69_00830</name>
</gene>
<evidence type="ECO:0000313" key="5">
    <source>
        <dbReference type="EMBL" id="MBW4359019.1"/>
    </source>
</evidence>
<dbReference type="PROSITE" id="PS50005">
    <property type="entry name" value="TPR"/>
    <property type="match status" value="1"/>
</dbReference>
<dbReference type="PROSITE" id="PS50293">
    <property type="entry name" value="TPR_REGION"/>
    <property type="match status" value="1"/>
</dbReference>
<feature type="domain" description="SH3b" evidence="4">
    <location>
        <begin position="187"/>
        <end position="250"/>
    </location>
</feature>
<feature type="signal peptide" evidence="3">
    <location>
        <begin position="1"/>
        <end position="20"/>
    </location>
</feature>
<organism evidence="5 6">
    <name type="scientific">Flavobacterium taihuense</name>
    <dbReference type="NCBI Taxonomy" id="2857508"/>
    <lineage>
        <taxon>Bacteria</taxon>
        <taxon>Pseudomonadati</taxon>
        <taxon>Bacteroidota</taxon>
        <taxon>Flavobacteriia</taxon>
        <taxon>Flavobacteriales</taxon>
        <taxon>Flavobacteriaceae</taxon>
        <taxon>Flavobacterium</taxon>
    </lineage>
</organism>
<accession>A0ABS6XQY1</accession>
<dbReference type="SMART" id="SM00287">
    <property type="entry name" value="SH3b"/>
    <property type="match status" value="1"/>
</dbReference>
<dbReference type="InterPro" id="IPR003646">
    <property type="entry name" value="SH3-like_bac-type"/>
</dbReference>
<dbReference type="Proteomes" id="UP000812031">
    <property type="component" value="Unassembled WGS sequence"/>
</dbReference>
<evidence type="ECO:0000313" key="6">
    <source>
        <dbReference type="Proteomes" id="UP000812031"/>
    </source>
</evidence>
<keyword evidence="2" id="KW-1133">Transmembrane helix</keyword>
<keyword evidence="3" id="KW-0732">Signal</keyword>
<dbReference type="Pfam" id="PF13432">
    <property type="entry name" value="TPR_16"/>
    <property type="match status" value="1"/>
</dbReference>
<dbReference type="SMART" id="SM00028">
    <property type="entry name" value="TPR"/>
    <property type="match status" value="2"/>
</dbReference>